<dbReference type="Proteomes" id="UP000030686">
    <property type="component" value="Unassembled WGS sequence"/>
</dbReference>
<organism evidence="1 2">
    <name type="scientific">Penicillium roqueforti (strain FM164)</name>
    <dbReference type="NCBI Taxonomy" id="1365484"/>
    <lineage>
        <taxon>Eukaryota</taxon>
        <taxon>Fungi</taxon>
        <taxon>Dikarya</taxon>
        <taxon>Ascomycota</taxon>
        <taxon>Pezizomycotina</taxon>
        <taxon>Eurotiomycetes</taxon>
        <taxon>Eurotiomycetidae</taxon>
        <taxon>Eurotiales</taxon>
        <taxon>Aspergillaceae</taxon>
        <taxon>Penicillium</taxon>
    </lineage>
</organism>
<dbReference type="AlphaFoldDB" id="W6QLQ0"/>
<sequence>MIDLLESRGVTLAALTNAEKEKWETADGDGTLPLFDNVFISFEDEVDLDEGEGEDDEFRN</sequence>
<accession>W6QLQ0</accession>
<dbReference type="STRING" id="1365484.W6QLQ0"/>
<name>W6QLQ0_PENRF</name>
<evidence type="ECO:0000313" key="1">
    <source>
        <dbReference type="EMBL" id="CDM37365.1"/>
    </source>
</evidence>
<gene>
    <name evidence="1" type="ORF">PROQFM164_S06g000326</name>
</gene>
<dbReference type="EMBL" id="HG792020">
    <property type="protein sequence ID" value="CDM37365.1"/>
    <property type="molecule type" value="Genomic_DNA"/>
</dbReference>
<protein>
    <submittedName>
        <fullName evidence="1">Uncharacterized protein</fullName>
    </submittedName>
</protein>
<proteinExistence type="predicted"/>
<keyword evidence="2" id="KW-1185">Reference proteome</keyword>
<evidence type="ECO:0000313" key="2">
    <source>
        <dbReference type="Proteomes" id="UP000030686"/>
    </source>
</evidence>
<dbReference type="OrthoDB" id="4772757at2759"/>
<reference evidence="1" key="1">
    <citation type="journal article" date="2014" name="Nat. Commun.">
        <title>Multiple recent horizontal transfers of a large genomic region in cheese making fungi.</title>
        <authorList>
            <person name="Cheeseman K."/>
            <person name="Ropars J."/>
            <person name="Renault P."/>
            <person name="Dupont J."/>
            <person name="Gouzy J."/>
            <person name="Branca A."/>
            <person name="Abraham A.L."/>
            <person name="Ceppi M."/>
            <person name="Conseiller E."/>
            <person name="Debuchy R."/>
            <person name="Malagnac F."/>
            <person name="Goarin A."/>
            <person name="Silar P."/>
            <person name="Lacoste S."/>
            <person name="Sallet E."/>
            <person name="Bensimon A."/>
            <person name="Giraud T."/>
            <person name="Brygoo Y."/>
        </authorList>
    </citation>
    <scope>NUCLEOTIDE SEQUENCE [LARGE SCALE GENOMIC DNA]</scope>
    <source>
        <strain evidence="1">FM164</strain>
    </source>
</reference>